<keyword evidence="7 8" id="KW-0002">3D-structure</keyword>
<sequence>MTAQQLPEGWQMVKFGDIAKHISKRVEPSETDLDIYVGLEHLDPDSLKIKRYGVPSDVAGQKLLVKKGQIIFGKRRAYQRKVAVADWDCICSAHAMVLEPLSDKVIPEFLPFFMQSDSFMNRAVAISEGSLSPTIKWKTLSSQSFLMPSLTTQATLIKILSKISEVESSLESAKLSLQLLSSAFIDELLNHDKNWTIVRAGEACSLITKGASPRWQGFEYAADGSLFVTSENIQHWAVDISSPKYIPDEFSEKNLRRSQLRAGDVLVNIVGASIGRCALWDGSHEKANINQAVALLRPKPELDSRWLLAQLYSKRGQEYFGLSAVDNARPNLSLKSLSDFEFYLPPIEIQKKTMDIFELFSSKVISNKKLTLKAIKSSLVNNS</sequence>
<dbReference type="PDB" id="7VRU">
    <property type="method" value="X-ray"/>
    <property type="resolution" value="2.40 A"/>
    <property type="chains" value="C=1-383"/>
</dbReference>
<dbReference type="Pfam" id="PF01420">
    <property type="entry name" value="Methylase_S"/>
    <property type="match status" value="2"/>
</dbReference>
<proteinExistence type="evidence at protein level"/>
<evidence type="ECO:0000256" key="1">
    <source>
        <dbReference type="ARBA" id="ARBA00010923"/>
    </source>
</evidence>
<dbReference type="RefSeq" id="WP_082806453.1">
    <property type="nucleotide sequence ID" value="NZ_CP014784.1"/>
</dbReference>
<dbReference type="PDB" id="7VS4">
    <property type="method" value="X-ray"/>
    <property type="resolution" value="2.55 A"/>
    <property type="chains" value="C=1-383"/>
</dbReference>
<protein>
    <submittedName>
        <fullName evidence="5 6">Site-specific DNA recognition subunit</fullName>
    </submittedName>
</protein>
<name>A0A9X9ZA47_AQUAC</name>
<reference evidence="7 8" key="1">
    <citation type="journal article" date="2022" name="Nat. Commun.">
        <title>Molecular insights into DNA recognition and methylation by non-canonical type I restriction-modification systems.</title>
        <authorList>
            <person name="Zhu J."/>
            <person name="Gao Y."/>
            <person name="Wang Y."/>
            <person name="Zhan Q."/>
            <person name="Feng H."/>
            <person name="Luo X."/>
            <person name="Li P."/>
            <person name="Liu S."/>
            <person name="Hou H."/>
            <person name="Gao P."/>
        </authorList>
    </citation>
    <scope>X-RAY CRYSTALLOGRAPHY (2.40 ANGSTROMS)</scope>
</reference>
<dbReference type="AlphaFoldDB" id="A0A9X9ZA47"/>
<dbReference type="GO" id="GO:0003677">
    <property type="term" value="F:DNA binding"/>
    <property type="evidence" value="ECO:0007669"/>
    <property type="project" value="UniProtKB-KW"/>
</dbReference>
<evidence type="ECO:0007829" key="7">
    <source>
        <dbReference type="PDB" id="7VRU"/>
    </source>
</evidence>
<dbReference type="PANTHER" id="PTHR30408:SF12">
    <property type="entry name" value="TYPE I RESTRICTION ENZYME MJAVIII SPECIFICITY SUBUNIT"/>
    <property type="match status" value="1"/>
</dbReference>
<evidence type="ECO:0000259" key="4">
    <source>
        <dbReference type="Pfam" id="PF01420"/>
    </source>
</evidence>
<evidence type="ECO:0007829" key="8">
    <source>
        <dbReference type="PDB" id="7VS4"/>
    </source>
</evidence>
<dbReference type="SUPFAM" id="SSF116734">
    <property type="entry name" value="DNA methylase specificity domain"/>
    <property type="match status" value="2"/>
</dbReference>
<organism evidence="5">
    <name type="scientific">Aquipseudomonas alcaligenes</name>
    <name type="common">Pseudomonas alcaligenes</name>
    <dbReference type="NCBI Taxonomy" id="43263"/>
    <lineage>
        <taxon>Bacteria</taxon>
        <taxon>Pseudomonadati</taxon>
        <taxon>Pseudomonadota</taxon>
        <taxon>Gammaproteobacteria</taxon>
        <taxon>Pseudomonadales</taxon>
        <taxon>Pseudomonadaceae</taxon>
        <taxon>Aquipseudomonas</taxon>
    </lineage>
</organism>
<dbReference type="GO" id="GO:0009307">
    <property type="term" value="P:DNA restriction-modification system"/>
    <property type="evidence" value="ECO:0007669"/>
    <property type="project" value="UniProtKB-KW"/>
</dbReference>
<dbReference type="InterPro" id="IPR044946">
    <property type="entry name" value="Restrct_endonuc_typeI_TRD_sf"/>
</dbReference>
<evidence type="ECO:0000313" key="6">
    <source>
        <dbReference type="PDB" id="7VS4"/>
    </source>
</evidence>
<dbReference type="CDD" id="cd16961">
    <property type="entry name" value="RMtype1_S_TRD-CR_like"/>
    <property type="match status" value="1"/>
</dbReference>
<feature type="domain" description="Type I restriction modification DNA specificity" evidence="4">
    <location>
        <begin position="7"/>
        <end position="174"/>
    </location>
</feature>
<dbReference type="InterPro" id="IPR052021">
    <property type="entry name" value="Type-I_RS_S_subunit"/>
</dbReference>
<evidence type="ECO:0000313" key="5">
    <source>
        <dbReference type="PDB" id="7VRU"/>
    </source>
</evidence>
<dbReference type="PANTHER" id="PTHR30408">
    <property type="entry name" value="TYPE-1 RESTRICTION ENZYME ECOKI SPECIFICITY PROTEIN"/>
    <property type="match status" value="1"/>
</dbReference>
<evidence type="ECO:0000256" key="3">
    <source>
        <dbReference type="ARBA" id="ARBA00023125"/>
    </source>
</evidence>
<evidence type="ECO:0000256" key="2">
    <source>
        <dbReference type="ARBA" id="ARBA00022747"/>
    </source>
</evidence>
<accession>A0A9X9ZA47</accession>
<dbReference type="SMR" id="A0A9X9ZA47"/>
<gene>
    <name evidence="5 6" type="primary">pacIIS</name>
</gene>
<dbReference type="Gene3D" id="3.90.220.20">
    <property type="entry name" value="DNA methylase specificity domains"/>
    <property type="match status" value="2"/>
</dbReference>
<keyword evidence="2" id="KW-0680">Restriction system</keyword>
<dbReference type="GeneID" id="42932187"/>
<comment type="similarity">
    <text evidence="1">Belongs to the type-I restriction system S methylase family.</text>
</comment>
<keyword evidence="3" id="KW-0238">DNA-binding</keyword>
<feature type="domain" description="Type I restriction modification DNA specificity" evidence="4">
    <location>
        <begin position="261"/>
        <end position="369"/>
    </location>
</feature>
<dbReference type="InterPro" id="IPR000055">
    <property type="entry name" value="Restrct_endonuc_typeI_TRD"/>
</dbReference>